<dbReference type="Proteomes" id="UP000287917">
    <property type="component" value="Unassembled WGS sequence"/>
</dbReference>
<evidence type="ECO:0000313" key="3">
    <source>
        <dbReference type="Proteomes" id="UP000287917"/>
    </source>
</evidence>
<feature type="non-terminal residue" evidence="2">
    <location>
        <position position="1"/>
    </location>
</feature>
<feature type="domain" description="Aminomethyltransferase C-terminal" evidence="1">
    <location>
        <begin position="1"/>
        <end position="61"/>
    </location>
</feature>
<dbReference type="Pfam" id="PF08669">
    <property type="entry name" value="GCV_T_C"/>
    <property type="match status" value="1"/>
</dbReference>
<dbReference type="Gene3D" id="2.40.30.110">
    <property type="entry name" value="Aminomethyltransferase beta-barrel domains"/>
    <property type="match status" value="1"/>
</dbReference>
<dbReference type="EMBL" id="QNZK01000223">
    <property type="protein sequence ID" value="RTZ84418.1"/>
    <property type="molecule type" value="Genomic_DNA"/>
</dbReference>
<comment type="caution">
    <text evidence="2">The sequence shown here is derived from an EMBL/GenBank/DDBJ whole genome shotgun (WGS) entry which is preliminary data.</text>
</comment>
<name>A0A432GKX0_9DELT</name>
<dbReference type="AlphaFoldDB" id="A0A432GKX0"/>
<protein>
    <recommendedName>
        <fullName evidence="1">Aminomethyltransferase C-terminal domain-containing protein</fullName>
    </recommendedName>
</protein>
<dbReference type="InterPro" id="IPR029043">
    <property type="entry name" value="GcvT/YgfZ_C"/>
</dbReference>
<accession>A0A432GKX0</accession>
<evidence type="ECO:0000313" key="2">
    <source>
        <dbReference type="EMBL" id="RTZ84418.1"/>
    </source>
</evidence>
<reference evidence="2 3" key="1">
    <citation type="submission" date="2018-06" db="EMBL/GenBank/DDBJ databases">
        <title>Combined omics and stable isotope probing to characterize newly discovered Mariana Back-Arc vent microbial communities.</title>
        <authorList>
            <person name="Trembath-Reichert E."/>
            <person name="Huber J.A."/>
        </authorList>
    </citation>
    <scope>NUCLEOTIDE SEQUENCE [LARGE SCALE GENOMIC DNA]</scope>
    <source>
        <strain evidence="2">MAG 58</strain>
    </source>
</reference>
<dbReference type="SUPFAM" id="SSF101790">
    <property type="entry name" value="Aminomethyltransferase beta-barrel domain"/>
    <property type="match status" value="1"/>
</dbReference>
<evidence type="ECO:0000259" key="1">
    <source>
        <dbReference type="Pfam" id="PF08669"/>
    </source>
</evidence>
<proteinExistence type="predicted"/>
<organism evidence="2 3">
    <name type="scientific">SAR324 cluster bacterium</name>
    <dbReference type="NCBI Taxonomy" id="2024889"/>
    <lineage>
        <taxon>Bacteria</taxon>
        <taxon>Deltaproteobacteria</taxon>
        <taxon>SAR324 cluster</taxon>
    </lineage>
</organism>
<dbReference type="InterPro" id="IPR013977">
    <property type="entry name" value="GcvT_C"/>
</dbReference>
<gene>
    <name evidence="2" type="ORF">DSY96_06300</name>
</gene>
<sequence>GEVVGWLTSGGWGYTVNKNIGYGYVRNPEGVDNEYFISGTYELEVATVRHSCKLQLGPLYDPKLERVRK</sequence>